<dbReference type="Gene3D" id="3.40.190.10">
    <property type="entry name" value="Periplasmic binding protein-like II"/>
    <property type="match status" value="3"/>
</dbReference>
<dbReference type="Pfam" id="PF13416">
    <property type="entry name" value="SBP_bac_8"/>
    <property type="match status" value="1"/>
</dbReference>
<evidence type="ECO:0000313" key="5">
    <source>
        <dbReference type="EMBL" id="RCG30601.1"/>
    </source>
</evidence>
<protein>
    <submittedName>
        <fullName evidence="5">Extracellular solute-binding protein</fullName>
    </submittedName>
</protein>
<dbReference type="PANTHER" id="PTHR30061:SF50">
    <property type="entry name" value="MALTOSE_MALTODEXTRIN-BINDING PERIPLASMIC PROTEIN"/>
    <property type="match status" value="1"/>
</dbReference>
<dbReference type="InterPro" id="IPR006059">
    <property type="entry name" value="SBP"/>
</dbReference>
<proteinExistence type="inferred from homology"/>
<feature type="transmembrane region" description="Helical" evidence="4">
    <location>
        <begin position="101"/>
        <end position="120"/>
    </location>
</feature>
<dbReference type="GO" id="GO:1901982">
    <property type="term" value="F:maltose binding"/>
    <property type="evidence" value="ECO:0007669"/>
    <property type="project" value="TreeGrafter"/>
</dbReference>
<evidence type="ECO:0000256" key="4">
    <source>
        <dbReference type="SAM" id="Phobius"/>
    </source>
</evidence>
<keyword evidence="4" id="KW-0812">Transmembrane</keyword>
<keyword evidence="6" id="KW-1185">Reference proteome</keyword>
<dbReference type="RefSeq" id="WP_114029395.1">
    <property type="nucleotide sequence ID" value="NZ_QOIL01000007.1"/>
</dbReference>
<keyword evidence="2" id="KW-0813">Transport</keyword>
<keyword evidence="3" id="KW-0732">Signal</keyword>
<reference evidence="5 6" key="1">
    <citation type="submission" date="2018-06" db="EMBL/GenBank/DDBJ databases">
        <title>Sphaerisporangium craniellae sp. nov., isolated from a marine sponge in the South China Sea.</title>
        <authorList>
            <person name="Li L."/>
        </authorList>
    </citation>
    <scope>NUCLEOTIDE SEQUENCE [LARGE SCALE GENOMIC DNA]</scope>
    <source>
        <strain evidence="5 6">CCTCC AA 208026</strain>
    </source>
</reference>
<feature type="transmembrane region" description="Helical" evidence="4">
    <location>
        <begin position="12"/>
        <end position="35"/>
    </location>
</feature>
<evidence type="ECO:0000313" key="6">
    <source>
        <dbReference type="Proteomes" id="UP000253094"/>
    </source>
</evidence>
<name>A0A367FK20_9ACTN</name>
<dbReference type="GO" id="GO:0042956">
    <property type="term" value="P:maltodextrin transmembrane transport"/>
    <property type="evidence" value="ECO:0007669"/>
    <property type="project" value="TreeGrafter"/>
</dbReference>
<evidence type="ECO:0000256" key="3">
    <source>
        <dbReference type="ARBA" id="ARBA00022729"/>
    </source>
</evidence>
<gene>
    <name evidence="5" type="ORF">DQ384_15005</name>
</gene>
<accession>A0A367FK20</accession>
<sequence length="501" mass="55342">MSQQRSPLKAAHRIAAMMLVVLPVIIATAVGSVMVNEPSLPHDPLDWVKVALGASLLVFSTLALTFIPRLVKVIWSRPENEEQRRLLGLLERLRVKLKSPARVMAALAALVVVVSIGWLVPDDDGLEPGTMVIMSAQDESSQAGARRILVDQWNRLHPFNQVEFRSAAGEPDAQHKRMVDDAREGGAHEADVYLLDLVWMPEFIKMNYIQPLDESRRQYKDQDGDFIDNVLRTCRDMSGKKPGLWGLPLNADAGLLYYASGAPGGGEVRDWKEYYSSSVNALHLVDAESLTVAALEAMWAYGGEVVNRDGAPVLSSDGVEFDQNALSALKDLAEIYQTKKADDVTDAEAAATRSFKDGTAWYMRGWPVVYDDLTRSMGGSFEVHRLPHDSVLGGQNLAISSSTDSPRASQALIEFLTSPSSELILFQLGGFAPTRRYAYQYATRPYKDALASAVETARYRPVTPNYTTFSRIFRKGILFALKNGGKYDEDFPRELAASLNP</sequence>
<dbReference type="GO" id="GO:0055052">
    <property type="term" value="C:ATP-binding cassette (ABC) transporter complex, substrate-binding subunit-containing"/>
    <property type="evidence" value="ECO:0007669"/>
    <property type="project" value="TreeGrafter"/>
</dbReference>
<dbReference type="PANTHER" id="PTHR30061">
    <property type="entry name" value="MALTOSE-BINDING PERIPLASMIC PROTEIN"/>
    <property type="match status" value="1"/>
</dbReference>
<evidence type="ECO:0000256" key="1">
    <source>
        <dbReference type="ARBA" id="ARBA00008520"/>
    </source>
</evidence>
<dbReference type="GO" id="GO:0015768">
    <property type="term" value="P:maltose transport"/>
    <property type="evidence" value="ECO:0007669"/>
    <property type="project" value="TreeGrafter"/>
</dbReference>
<comment type="similarity">
    <text evidence="1">Belongs to the bacterial solute-binding protein 1 family.</text>
</comment>
<dbReference type="SUPFAM" id="SSF53850">
    <property type="entry name" value="Periplasmic binding protein-like II"/>
    <property type="match status" value="1"/>
</dbReference>
<dbReference type="OrthoDB" id="3495561at2"/>
<feature type="transmembrane region" description="Helical" evidence="4">
    <location>
        <begin position="47"/>
        <end position="67"/>
    </location>
</feature>
<evidence type="ECO:0000256" key="2">
    <source>
        <dbReference type="ARBA" id="ARBA00022448"/>
    </source>
</evidence>
<keyword evidence="4" id="KW-0472">Membrane</keyword>
<dbReference type="AlphaFoldDB" id="A0A367FK20"/>
<dbReference type="EMBL" id="QOIL01000007">
    <property type="protein sequence ID" value="RCG30601.1"/>
    <property type="molecule type" value="Genomic_DNA"/>
</dbReference>
<comment type="caution">
    <text evidence="5">The sequence shown here is derived from an EMBL/GenBank/DDBJ whole genome shotgun (WGS) entry which is preliminary data.</text>
</comment>
<keyword evidence="4" id="KW-1133">Transmembrane helix</keyword>
<organism evidence="5 6">
    <name type="scientific">Sphaerisporangium album</name>
    <dbReference type="NCBI Taxonomy" id="509200"/>
    <lineage>
        <taxon>Bacteria</taxon>
        <taxon>Bacillati</taxon>
        <taxon>Actinomycetota</taxon>
        <taxon>Actinomycetes</taxon>
        <taxon>Streptosporangiales</taxon>
        <taxon>Streptosporangiaceae</taxon>
        <taxon>Sphaerisporangium</taxon>
    </lineage>
</organism>
<dbReference type="Proteomes" id="UP000253094">
    <property type="component" value="Unassembled WGS sequence"/>
</dbReference>